<dbReference type="AlphaFoldDB" id="A0A8J8T1Z9"/>
<protein>
    <submittedName>
        <fullName evidence="1">Uncharacterized protein</fullName>
    </submittedName>
</protein>
<dbReference type="EMBL" id="RRYP01009070">
    <property type="protein sequence ID" value="TNV79322.1"/>
    <property type="molecule type" value="Genomic_DNA"/>
</dbReference>
<name>A0A8J8T1Z9_HALGN</name>
<proteinExistence type="predicted"/>
<accession>A0A8J8T1Z9</accession>
<evidence type="ECO:0000313" key="1">
    <source>
        <dbReference type="EMBL" id="TNV79322.1"/>
    </source>
</evidence>
<sequence>MDLGMKIFQKSTTIIQGKSTLLEGKDQEFMQPQNGGWMENMIKESEPKGVLLRCILIEQQVPQMEKRLRFQVFLNQLQRQDGSRKINSKIILLQQNGHHIMTDQQFQRFRNTLLMEREQAIMKIRSNFTRVKGLMGIGQAKVIAYLKRKIRLLRREGHSKKEN</sequence>
<gene>
    <name evidence="1" type="ORF">FGO68_gene14957</name>
</gene>
<organism evidence="1 2">
    <name type="scientific">Halteria grandinella</name>
    <dbReference type="NCBI Taxonomy" id="5974"/>
    <lineage>
        <taxon>Eukaryota</taxon>
        <taxon>Sar</taxon>
        <taxon>Alveolata</taxon>
        <taxon>Ciliophora</taxon>
        <taxon>Intramacronucleata</taxon>
        <taxon>Spirotrichea</taxon>
        <taxon>Stichotrichia</taxon>
        <taxon>Sporadotrichida</taxon>
        <taxon>Halteriidae</taxon>
        <taxon>Halteria</taxon>
    </lineage>
</organism>
<comment type="caution">
    <text evidence="1">The sequence shown here is derived from an EMBL/GenBank/DDBJ whole genome shotgun (WGS) entry which is preliminary data.</text>
</comment>
<reference evidence="1" key="1">
    <citation type="submission" date="2019-06" db="EMBL/GenBank/DDBJ databases">
        <authorList>
            <person name="Zheng W."/>
        </authorList>
    </citation>
    <scope>NUCLEOTIDE SEQUENCE</scope>
    <source>
        <strain evidence="1">QDHG01</strain>
    </source>
</reference>
<keyword evidence="2" id="KW-1185">Reference proteome</keyword>
<evidence type="ECO:0000313" key="2">
    <source>
        <dbReference type="Proteomes" id="UP000785679"/>
    </source>
</evidence>
<dbReference type="Proteomes" id="UP000785679">
    <property type="component" value="Unassembled WGS sequence"/>
</dbReference>